<name>A0A1I5TSY3_9PSED</name>
<protein>
    <submittedName>
        <fullName evidence="1">Uncharacterized protein</fullName>
    </submittedName>
</protein>
<dbReference type="EMBL" id="FOWX01000021">
    <property type="protein sequence ID" value="SFP86088.1"/>
    <property type="molecule type" value="Genomic_DNA"/>
</dbReference>
<gene>
    <name evidence="1" type="ORF">SAMN05216190_12183</name>
</gene>
<dbReference type="RefSeq" id="WP_141123960.1">
    <property type="nucleotide sequence ID" value="NZ_FOWX01000021.1"/>
</dbReference>
<keyword evidence="2" id="KW-1185">Reference proteome</keyword>
<accession>A0A1I5TSY3</accession>
<reference evidence="2" key="1">
    <citation type="submission" date="2016-10" db="EMBL/GenBank/DDBJ databases">
        <authorList>
            <person name="Varghese N."/>
            <person name="Submissions S."/>
        </authorList>
    </citation>
    <scope>NUCLEOTIDE SEQUENCE [LARGE SCALE GENOMIC DNA]</scope>
    <source>
        <strain evidence="2">DSM 17834</strain>
    </source>
</reference>
<dbReference type="AlphaFoldDB" id="A0A1I5TSY3"/>
<proteinExistence type="predicted"/>
<dbReference type="Proteomes" id="UP000198784">
    <property type="component" value="Unassembled WGS sequence"/>
</dbReference>
<evidence type="ECO:0000313" key="2">
    <source>
        <dbReference type="Proteomes" id="UP000198784"/>
    </source>
</evidence>
<organism evidence="1 2">
    <name type="scientific">Pseudomonas borbori</name>
    <dbReference type="NCBI Taxonomy" id="289003"/>
    <lineage>
        <taxon>Bacteria</taxon>
        <taxon>Pseudomonadati</taxon>
        <taxon>Pseudomonadota</taxon>
        <taxon>Gammaproteobacteria</taxon>
        <taxon>Pseudomonadales</taxon>
        <taxon>Pseudomonadaceae</taxon>
        <taxon>Pseudomonas</taxon>
    </lineage>
</organism>
<evidence type="ECO:0000313" key="1">
    <source>
        <dbReference type="EMBL" id="SFP86088.1"/>
    </source>
</evidence>
<dbReference type="OrthoDB" id="8910754at2"/>
<sequence>MADINRYEKELHYEKAKSLLASNDLQDLRYACLELRYFIEAHAYQQLLAGAEDIPKTVIETWQPNKAIKLLLAFDDLADKDLHLSISDGNGEPIDTITYNNIPIKDLNKLYNSLGSYLHLPMPKKLASYAINKTQITKIFEQLGKLTKGNLIVVKGSYQHFPCEACGQNIVYTTHYVNSNESIECQNDSCRVTHAIKSSEDHVSFGAKYVFECGVCHSEASVFFSKIEDGYKFKCDHCNTEYTFEMILRGMPVEEQS</sequence>
<dbReference type="STRING" id="289003.SAMN05216190_12183"/>